<dbReference type="GO" id="GO:0000793">
    <property type="term" value="C:condensed chromosome"/>
    <property type="evidence" value="ECO:0007669"/>
    <property type="project" value="TreeGrafter"/>
</dbReference>
<dbReference type="InterPro" id="IPR022092">
    <property type="entry name" value="TMF_DNA-bd"/>
</dbReference>
<feature type="region of interest" description="Disordered" evidence="7">
    <location>
        <begin position="46"/>
        <end position="73"/>
    </location>
</feature>
<feature type="domain" description="Pericentrin/AKAP-450 centrosomal targeting" evidence="9">
    <location>
        <begin position="1154"/>
        <end position="1232"/>
    </location>
</feature>
<feature type="compositionally biased region" description="Basic and acidic residues" evidence="7">
    <location>
        <begin position="679"/>
        <end position="691"/>
    </location>
</feature>
<comment type="caution">
    <text evidence="10">The sequence shown here is derived from an EMBL/GenBank/DDBJ whole genome shotgun (WGS) entry which is preliminary data.</text>
</comment>
<keyword evidence="4 6" id="KW-0175">Coiled coil</keyword>
<dbReference type="Gene3D" id="1.10.287.1490">
    <property type="match status" value="1"/>
</dbReference>
<reference evidence="10 11" key="1">
    <citation type="submission" date="2016-05" db="EMBL/GenBank/DDBJ databases">
        <title>Genome sequencing of Trichophyton violaceum CMCC(F)T3l isolated from hair.</title>
        <authorList>
            <person name="Zhan P."/>
            <person name="Tao Y."/>
            <person name="Liu W."/>
        </authorList>
    </citation>
    <scope>NUCLEOTIDE SEQUENCE [LARGE SCALE GENOMIC DNA]</scope>
    <source>
        <strain evidence="11">CMCC(F)T3l</strain>
    </source>
</reference>
<feature type="domain" description="Centrosomin N-terminal motif 1" evidence="8">
    <location>
        <begin position="182"/>
        <end position="255"/>
    </location>
</feature>
<dbReference type="AlphaFoldDB" id="A0A178FU72"/>
<feature type="coiled-coil region" evidence="6">
    <location>
        <begin position="729"/>
        <end position="935"/>
    </location>
</feature>
<dbReference type="InterPro" id="IPR012943">
    <property type="entry name" value="Cnn_1N"/>
</dbReference>
<organism evidence="10 11">
    <name type="scientific">Trichophyton violaceum</name>
    <dbReference type="NCBI Taxonomy" id="34388"/>
    <lineage>
        <taxon>Eukaryota</taxon>
        <taxon>Fungi</taxon>
        <taxon>Dikarya</taxon>
        <taxon>Ascomycota</taxon>
        <taxon>Pezizomycotina</taxon>
        <taxon>Eurotiomycetes</taxon>
        <taxon>Eurotiomycetidae</taxon>
        <taxon>Onygenales</taxon>
        <taxon>Arthrodermataceae</taxon>
        <taxon>Trichophyton</taxon>
    </lineage>
</organism>
<evidence type="ECO:0000256" key="1">
    <source>
        <dbReference type="ARBA" id="ARBA00004267"/>
    </source>
</evidence>
<feature type="region of interest" description="Disordered" evidence="7">
    <location>
        <begin position="662"/>
        <end position="691"/>
    </location>
</feature>
<evidence type="ECO:0000313" key="10">
    <source>
        <dbReference type="EMBL" id="OAL75243.1"/>
    </source>
</evidence>
<protein>
    <recommendedName>
        <fullName evidence="12">Spindle-pole body protein</fullName>
    </recommendedName>
</protein>
<evidence type="ECO:0000256" key="4">
    <source>
        <dbReference type="ARBA" id="ARBA00023054"/>
    </source>
</evidence>
<evidence type="ECO:0000256" key="3">
    <source>
        <dbReference type="ARBA" id="ARBA00022553"/>
    </source>
</evidence>
<dbReference type="GO" id="GO:0003682">
    <property type="term" value="F:chromatin binding"/>
    <property type="evidence" value="ECO:0007669"/>
    <property type="project" value="TreeGrafter"/>
</dbReference>
<dbReference type="Pfam" id="PF10495">
    <property type="entry name" value="PACT_coil_coil"/>
    <property type="match status" value="1"/>
</dbReference>
<evidence type="ECO:0000256" key="7">
    <source>
        <dbReference type="SAM" id="MobiDB-lite"/>
    </source>
</evidence>
<evidence type="ECO:0000259" key="8">
    <source>
        <dbReference type="Pfam" id="PF07989"/>
    </source>
</evidence>
<dbReference type="EMBL" id="LHPN01000001">
    <property type="protein sequence ID" value="OAL75243.1"/>
    <property type="molecule type" value="Genomic_DNA"/>
</dbReference>
<dbReference type="Pfam" id="PF07989">
    <property type="entry name" value="Cnn_1N"/>
    <property type="match status" value="1"/>
</dbReference>
<keyword evidence="2" id="KW-0963">Cytoplasm</keyword>
<sequence>MAFPYIDTPRTEVDGNATFVTQGQRSATRHNLSALDSVENSFVSPTRDHDILRENSDSRNRQRRVSLRTPRASQILKSARLDKRTLPNSALPKGEFTPLMNSVTKNNFLWTGGDRARGVPATPALSKIDESNIYEGASINSSAYDATPVPQGAPSSGHSTPLPTLPQRDGAGGVICDGQNMTLREQENIINKFDKENFGLKLKIHYLEEQLRKAGPELNQAALKENTELKVSKLTVQRDLHRCKKSLLHAERDLESCQLQLQELRAKLTSKQSDSTAQETIKWMRQEMESKDADIADLQEQLRSTESKQAEEAANLREEINELEYTIREKDRRIEEKEEEIDNLQSKHADENANMADLETELEDARNKIEDLQDSLERARTETENAETACEQALQEKEQAVEDLRELQDEMANKSISASGLTRQLEERANKLESELTTVRQQYATLQEKLDDKAQFEHRLQEQIKDLRQEHSSTERELIFLQKEHANCQGNIEDKMHSENRLQERIEDLKQELSSAKSDLQHELEQARHEKAIAIRDQKSTLARLQALEDELQQKGETKTLLQTRHDALTNESKALQGDLDRAKRAIAQLEEDAAAERQESLNTLEEMRHRHKDEIDRLNLQITTLRREVDKKDSLFNSDLDKWENIKRSLELERDRALQQAEAHKRTVDSLQQMETTKSGREKRLQDIIDSEKQRRLRQEELLTRQIKELNDDISSRREASETQRSELLSLKEQLRVSRREEQTLKEKLQGLEDEIIVLQASLEEEQQYALAQRKAGSLDTGSHLQSIAQEKQALGEQLSATKSELNELRVTLSEVEAERDGLQDELAQYDHIGDATRVDHEKLELKKAKLRLERDVIRLNTEKSSLQEAKDALQNEVDNELVRAAAEEERLAAEISRLQDKLYMADDKKDRELLSYRSKTTRLEARLKDLEALLHNSVPSEPVSPPEHADASIFRQCLAETRERERIILQRESNLKSSIRLLKSRITDLEKENHDLQIAKYEGSSPISSSPASRLQEELRNLRAQNIEAHKALKELKAKNRELEQQRYSANEESQNFSEVLDLSTLDPESIAAKLSKREARIHELEVDLQRIRGERSTALKNLNAADRRIRLLQDRHPKAIQDMSKQLEKQKSRHDRELEVLRMELLWNQVRLIRAEQFRRDLAWYKEVSQYREQERIRTTCAQIERQMIANMGIVVSEATEQLSPIQKFRAGISVALFIARAKRVTIEWKKNSQIGDLVKRAKKDQHRKHGRVLQR</sequence>
<dbReference type="GO" id="GO:0005737">
    <property type="term" value="C:cytoplasm"/>
    <property type="evidence" value="ECO:0007669"/>
    <property type="project" value="UniProtKB-ARBA"/>
</dbReference>
<keyword evidence="5" id="KW-0206">Cytoskeleton</keyword>
<dbReference type="OrthoDB" id="10255000at2759"/>
<dbReference type="SUPFAM" id="SSF57997">
    <property type="entry name" value="Tropomyosin"/>
    <property type="match status" value="1"/>
</dbReference>
<dbReference type="GO" id="GO:0007076">
    <property type="term" value="P:mitotic chromosome condensation"/>
    <property type="evidence" value="ECO:0007669"/>
    <property type="project" value="TreeGrafter"/>
</dbReference>
<dbReference type="GO" id="GO:0005815">
    <property type="term" value="C:microtubule organizing center"/>
    <property type="evidence" value="ECO:0007669"/>
    <property type="project" value="UniProtKB-SubCell"/>
</dbReference>
<comment type="subcellular location">
    <subcellularLocation>
        <location evidence="1">Cytoplasm</location>
        <location evidence="1">Cytoskeleton</location>
        <location evidence="1">Microtubule organizing center</location>
    </subcellularLocation>
</comment>
<evidence type="ECO:0000256" key="6">
    <source>
        <dbReference type="SAM" id="Coils"/>
    </source>
</evidence>
<feature type="compositionally biased region" description="Basic and acidic residues" evidence="7">
    <location>
        <begin position="46"/>
        <end position="60"/>
    </location>
</feature>
<dbReference type="PANTHER" id="PTHR43941">
    <property type="entry name" value="STRUCTURAL MAINTENANCE OF CHROMOSOMES PROTEIN 2"/>
    <property type="match status" value="1"/>
</dbReference>
<accession>A0A178FU72</accession>
<dbReference type="GO" id="GO:0000796">
    <property type="term" value="C:condensin complex"/>
    <property type="evidence" value="ECO:0007669"/>
    <property type="project" value="TreeGrafter"/>
</dbReference>
<name>A0A178FU72_TRIVO</name>
<feature type="coiled-coil region" evidence="6">
    <location>
        <begin position="974"/>
        <end position="1097"/>
    </location>
</feature>
<evidence type="ECO:0000256" key="2">
    <source>
        <dbReference type="ARBA" id="ARBA00022490"/>
    </source>
</evidence>
<dbReference type="Pfam" id="PF12329">
    <property type="entry name" value="TMF_DNA_bd"/>
    <property type="match status" value="1"/>
</dbReference>
<dbReference type="InterPro" id="IPR019528">
    <property type="entry name" value="PACT_domain"/>
</dbReference>
<evidence type="ECO:0000259" key="9">
    <source>
        <dbReference type="Pfam" id="PF10495"/>
    </source>
</evidence>
<gene>
    <name evidence="10" type="ORF">A7D00_0841</name>
</gene>
<dbReference type="Proteomes" id="UP000243519">
    <property type="component" value="Unassembled WGS sequence"/>
</dbReference>
<keyword evidence="11" id="KW-1185">Reference proteome</keyword>
<evidence type="ECO:0000256" key="5">
    <source>
        <dbReference type="ARBA" id="ARBA00023212"/>
    </source>
</evidence>
<keyword evidence="3" id="KW-0597">Phosphoprotein</keyword>
<dbReference type="PANTHER" id="PTHR43941:SF1">
    <property type="entry name" value="STRUCTURAL MAINTENANCE OF CHROMOSOMES PROTEIN 2"/>
    <property type="match status" value="1"/>
</dbReference>
<dbReference type="GO" id="GO:0000785">
    <property type="term" value="C:chromatin"/>
    <property type="evidence" value="ECO:0007669"/>
    <property type="project" value="TreeGrafter"/>
</dbReference>
<proteinExistence type="predicted"/>
<evidence type="ECO:0000313" key="11">
    <source>
        <dbReference type="Proteomes" id="UP000243519"/>
    </source>
</evidence>
<evidence type="ECO:0008006" key="12">
    <source>
        <dbReference type="Google" id="ProtNLM"/>
    </source>
</evidence>